<evidence type="ECO:0000313" key="4">
    <source>
        <dbReference type="Proteomes" id="UP000550401"/>
    </source>
</evidence>
<dbReference type="Proteomes" id="UP000550401">
    <property type="component" value="Unassembled WGS sequence"/>
</dbReference>
<proteinExistence type="predicted"/>
<accession>A0A839F7E9</accession>
<name>A0A839F7E9_9GAMM</name>
<evidence type="ECO:0000259" key="2">
    <source>
        <dbReference type="SMART" id="SM00331"/>
    </source>
</evidence>
<evidence type="ECO:0000256" key="1">
    <source>
        <dbReference type="ARBA" id="ARBA00022801"/>
    </source>
</evidence>
<dbReference type="InterPro" id="IPR052016">
    <property type="entry name" value="Bact_Sigma-Reg"/>
</dbReference>
<dbReference type="EC" id="3.1.3.3" evidence="3"/>
<reference evidence="3 4" key="1">
    <citation type="submission" date="2020-07" db="EMBL/GenBank/DDBJ databases">
        <title>Genomic Encyclopedia of Type Strains, Phase IV (KMG-V): Genome sequencing to study the core and pangenomes of soil and plant-associated prokaryotes.</title>
        <authorList>
            <person name="Whitman W."/>
        </authorList>
    </citation>
    <scope>NUCLEOTIDE SEQUENCE [LARGE SCALE GENOMIC DNA]</scope>
    <source>
        <strain evidence="3 4">RH2WT43</strain>
    </source>
</reference>
<dbReference type="SMART" id="SM00331">
    <property type="entry name" value="PP2C_SIG"/>
    <property type="match status" value="1"/>
</dbReference>
<feature type="domain" description="PPM-type phosphatase" evidence="2">
    <location>
        <begin position="199"/>
        <end position="426"/>
    </location>
</feature>
<dbReference type="Gene3D" id="3.60.40.10">
    <property type="entry name" value="PPM-type phosphatase domain"/>
    <property type="match status" value="1"/>
</dbReference>
<protein>
    <submittedName>
        <fullName evidence="3">Sigma-B regulation protein RsbU (Phosphoserine phosphatase)</fullName>
        <ecNumber evidence="3">3.1.3.3</ecNumber>
    </submittedName>
</protein>
<keyword evidence="1 3" id="KW-0378">Hydrolase</keyword>
<dbReference type="SUPFAM" id="SSF81606">
    <property type="entry name" value="PP2C-like"/>
    <property type="match status" value="1"/>
</dbReference>
<dbReference type="GO" id="GO:0016791">
    <property type="term" value="F:phosphatase activity"/>
    <property type="evidence" value="ECO:0007669"/>
    <property type="project" value="TreeGrafter"/>
</dbReference>
<keyword evidence="4" id="KW-1185">Reference proteome</keyword>
<sequence>MPASLDQMLALGAFDGDSVAALRTLHDHFAATLPGCSLALLQVEGYAAGECRLAGFVDGSGIERVANTDPLGQHDRTPPFADALAGTLLAQRAPRLVHLDATLAAAPLARALGTPAALLGVPVANAGIVRHWLAFGSREAERFDALDLAAWLAEVNLAANLVVRPLATRALRDETVRQRKAIEGIADVQRLLLPDDPTIRGLEYAAHWQPAETAAGDYYDLMPLTQYAPPDFVDPGADIWALMLADVSGHGAAAAMEAVQFDAILRTYQGDEDAGPAGALTYANRHFFSRRSRGHFLTAFALLYRPDLRRATFVDAGHPPLLQRRGDRVLRHGAGTQIPLGVLRDHAWRNESFDVEPGDVLVLYTDGVVEARDAAREPFGEQRLAELVRTGPAQPAALLALLREQLVAHQGSNAGSDDQTLVVLRIAH</sequence>
<dbReference type="RefSeq" id="WP_182531159.1">
    <property type="nucleotide sequence ID" value="NZ_JACGXL010000003.1"/>
</dbReference>
<dbReference type="Pfam" id="PF07228">
    <property type="entry name" value="SpoIIE"/>
    <property type="match status" value="1"/>
</dbReference>
<comment type="caution">
    <text evidence="3">The sequence shown here is derived from an EMBL/GenBank/DDBJ whole genome shotgun (WGS) entry which is preliminary data.</text>
</comment>
<dbReference type="AlphaFoldDB" id="A0A839F7E9"/>
<gene>
    <name evidence="3" type="ORF">FHW12_002315</name>
</gene>
<dbReference type="PANTHER" id="PTHR43156:SF2">
    <property type="entry name" value="STAGE II SPORULATION PROTEIN E"/>
    <property type="match status" value="1"/>
</dbReference>
<dbReference type="InterPro" id="IPR001932">
    <property type="entry name" value="PPM-type_phosphatase-like_dom"/>
</dbReference>
<dbReference type="InterPro" id="IPR036457">
    <property type="entry name" value="PPM-type-like_dom_sf"/>
</dbReference>
<evidence type="ECO:0000313" key="3">
    <source>
        <dbReference type="EMBL" id="MBA8888091.1"/>
    </source>
</evidence>
<organism evidence="3 4">
    <name type="scientific">Dokdonella fugitiva</name>
    <dbReference type="NCBI Taxonomy" id="328517"/>
    <lineage>
        <taxon>Bacteria</taxon>
        <taxon>Pseudomonadati</taxon>
        <taxon>Pseudomonadota</taxon>
        <taxon>Gammaproteobacteria</taxon>
        <taxon>Lysobacterales</taxon>
        <taxon>Rhodanobacteraceae</taxon>
        <taxon>Dokdonella</taxon>
    </lineage>
</organism>
<dbReference type="PANTHER" id="PTHR43156">
    <property type="entry name" value="STAGE II SPORULATION PROTEIN E-RELATED"/>
    <property type="match status" value="1"/>
</dbReference>
<dbReference type="EMBL" id="JACGXL010000003">
    <property type="protein sequence ID" value="MBA8888091.1"/>
    <property type="molecule type" value="Genomic_DNA"/>
</dbReference>